<evidence type="ECO:0000313" key="2">
    <source>
        <dbReference type="Proteomes" id="UP000011131"/>
    </source>
</evidence>
<dbReference type="STRING" id="1278073.MYSTI_07615"/>
<organism evidence="1 2">
    <name type="scientific">Myxococcus stipitatus (strain DSM 14675 / JCM 12634 / Mx s8)</name>
    <dbReference type="NCBI Taxonomy" id="1278073"/>
    <lineage>
        <taxon>Bacteria</taxon>
        <taxon>Pseudomonadati</taxon>
        <taxon>Myxococcota</taxon>
        <taxon>Myxococcia</taxon>
        <taxon>Myxococcales</taxon>
        <taxon>Cystobacterineae</taxon>
        <taxon>Myxococcaceae</taxon>
        <taxon>Myxococcus</taxon>
    </lineage>
</organism>
<dbReference type="HOGENOM" id="CLU_031037_0_0_7"/>
<protein>
    <submittedName>
        <fullName evidence="1">CRISPR-associated RAMP Csd1 family protein</fullName>
    </submittedName>
</protein>
<keyword evidence="2" id="KW-1185">Reference proteome</keyword>
<dbReference type="EMBL" id="CP004025">
    <property type="protein sequence ID" value="AGC48887.1"/>
    <property type="molecule type" value="Genomic_DNA"/>
</dbReference>
<dbReference type="NCBIfam" id="TIGR01863">
    <property type="entry name" value="cas_Csd1"/>
    <property type="match status" value="1"/>
</dbReference>
<accession>L7UMV2</accession>
<dbReference type="InterPro" id="IPR010144">
    <property type="entry name" value="CRISPR-assoc_prot_Csd1-typ"/>
</dbReference>
<dbReference type="KEGG" id="msd:MYSTI_07615"/>
<dbReference type="eggNOG" id="ENOG502Z7WH">
    <property type="taxonomic scope" value="Bacteria"/>
</dbReference>
<gene>
    <name evidence="1" type="ordered locus">MYSTI_07615</name>
</gene>
<dbReference type="Proteomes" id="UP000011131">
    <property type="component" value="Chromosome"/>
</dbReference>
<evidence type="ECO:0000313" key="1">
    <source>
        <dbReference type="EMBL" id="AGC48887.1"/>
    </source>
</evidence>
<dbReference type="PATRIC" id="fig|1278073.3.peg.7744"/>
<dbReference type="OrthoDB" id="9778918at2"/>
<dbReference type="Pfam" id="PF09709">
    <property type="entry name" value="Cas_Csd1"/>
    <property type="match status" value="1"/>
</dbReference>
<dbReference type="RefSeq" id="WP_015353140.1">
    <property type="nucleotide sequence ID" value="NC_020126.1"/>
</dbReference>
<proteinExistence type="predicted"/>
<sequence length="588" mass="65120">MMLAALNAFAQERGLADDPLYEHRPVDFLIRVSAKGKFQGLESTQDERGKGVSMLIPRIPQRAVNIAAGFLADNSKYVLGYEEAPAPRTGKAGKGAVRFEAFLKLVREAVSELNVPELRAVELFLASDASREQALAERAKEEWTGSEMLAFVVGDSLEPVHLLPEVRDWWEKRGAEEAAQGRMGLCLVTGKTGVLAETHPKLKNVPEAQRAGAALVSFNARAFESQGFEQGDNAPISRQAALGYVLALNDLLRKSEDRRYRQGIQVGDDSVLVFWTNSTAKEECALLSWLDPSEVDLRRYLEAPFRGLEPSALDTRRFYSVTLAGNSGRVAVRDWFQTSVGEVKQNLRRYFADLRLGAGPAEKPTPVWRLLKAVEAPSGRGLSPDVSTRMLGAALRGQPFPRQLLSAALDRLQLPPSDDKFEREQLRLRVALIKATLIRLPRSGTASLEVSVSLDKTNSSQPYVLGRLFAVLERLQGAAQGDINATIRDRYFGAASRSPMTVFPRLLQLSVHHVSKAESERKGSGKRLERIKGEVMALLDSKVFPRIFFLEEQGLFAVGYYHQREDLFAKHAPSESMSSDDEPSDDTE</sequence>
<name>L7UMV2_MYXSD</name>
<reference evidence="1 2" key="1">
    <citation type="journal article" date="2013" name="Genome Announc.">
        <title>Complete genome sequence of Myxococcus stipitatus strain DSM 14675, a fruiting myxobacterium.</title>
        <authorList>
            <person name="Huntley S."/>
            <person name="Kneip S."/>
            <person name="Treuner-Lange A."/>
            <person name="Sogaard-Andersen L."/>
        </authorList>
    </citation>
    <scope>NUCLEOTIDE SEQUENCE [LARGE SCALE GENOMIC DNA]</scope>
    <source>
        <strain evidence="2">DSM 14675 / JCM 12634 / Mx s8</strain>
    </source>
</reference>
<dbReference type="AlphaFoldDB" id="L7UMV2"/>